<organism evidence="1 2">
    <name type="scientific">Ramazzottius varieornatus</name>
    <name type="common">Water bear</name>
    <name type="synonym">Tardigrade</name>
    <dbReference type="NCBI Taxonomy" id="947166"/>
    <lineage>
        <taxon>Eukaryota</taxon>
        <taxon>Metazoa</taxon>
        <taxon>Ecdysozoa</taxon>
        <taxon>Tardigrada</taxon>
        <taxon>Eutardigrada</taxon>
        <taxon>Parachela</taxon>
        <taxon>Hypsibioidea</taxon>
        <taxon>Ramazzottiidae</taxon>
        <taxon>Ramazzottius</taxon>
    </lineage>
</organism>
<comment type="caution">
    <text evidence="1">The sequence shown here is derived from an EMBL/GenBank/DDBJ whole genome shotgun (WGS) entry which is preliminary data.</text>
</comment>
<keyword evidence="2" id="KW-1185">Reference proteome</keyword>
<dbReference type="AlphaFoldDB" id="A0A1D1V6F7"/>
<name>A0A1D1V6F7_RAMVA</name>
<dbReference type="EMBL" id="BDGG01000003">
    <property type="protein sequence ID" value="GAU96345.1"/>
    <property type="molecule type" value="Genomic_DNA"/>
</dbReference>
<proteinExistence type="predicted"/>
<reference evidence="1 2" key="1">
    <citation type="journal article" date="2016" name="Nat. Commun.">
        <title>Extremotolerant tardigrade genome and improved radiotolerance of human cultured cells by tardigrade-unique protein.</title>
        <authorList>
            <person name="Hashimoto T."/>
            <person name="Horikawa D.D."/>
            <person name="Saito Y."/>
            <person name="Kuwahara H."/>
            <person name="Kozuka-Hata H."/>
            <person name="Shin-I T."/>
            <person name="Minakuchi Y."/>
            <person name="Ohishi K."/>
            <person name="Motoyama A."/>
            <person name="Aizu T."/>
            <person name="Enomoto A."/>
            <person name="Kondo K."/>
            <person name="Tanaka S."/>
            <person name="Hara Y."/>
            <person name="Koshikawa S."/>
            <person name="Sagara H."/>
            <person name="Miura T."/>
            <person name="Yokobori S."/>
            <person name="Miyagawa K."/>
            <person name="Suzuki Y."/>
            <person name="Kubo T."/>
            <person name="Oyama M."/>
            <person name="Kohara Y."/>
            <person name="Fujiyama A."/>
            <person name="Arakawa K."/>
            <person name="Katayama T."/>
            <person name="Toyoda A."/>
            <person name="Kunieda T."/>
        </authorList>
    </citation>
    <scope>NUCLEOTIDE SEQUENCE [LARGE SCALE GENOMIC DNA]</scope>
    <source>
        <strain evidence="1 2">YOKOZUNA-1</strain>
    </source>
</reference>
<sequence>MPAVILYSIVSGFCYRSPDDFAPDKRLEKKNEDPRFGGLCGVENAGLEKEKQSRSADVEWGAGMAQDKDLENSFMIFRSMSYGLMMTETSLSSSSLWYHPPA</sequence>
<accession>A0A1D1V6F7</accession>
<dbReference type="Proteomes" id="UP000186922">
    <property type="component" value="Unassembled WGS sequence"/>
</dbReference>
<evidence type="ECO:0000313" key="1">
    <source>
        <dbReference type="EMBL" id="GAU96345.1"/>
    </source>
</evidence>
<evidence type="ECO:0000313" key="2">
    <source>
        <dbReference type="Proteomes" id="UP000186922"/>
    </source>
</evidence>
<gene>
    <name evidence="1" type="primary">RvY_07804-1</name>
    <name evidence="1" type="synonym">RvY_07804.1</name>
    <name evidence="1" type="ORF">RvY_07804</name>
</gene>
<protein>
    <submittedName>
        <fullName evidence="1">Uncharacterized protein</fullName>
    </submittedName>
</protein>